<dbReference type="AlphaFoldDB" id="K0NS29"/>
<reference evidence="2 3" key="1">
    <citation type="journal article" date="2013" name="Environ. Microbiol.">
        <title>Complete genome, catabolic sub-proteomes and key-metabolites of Desulfobacula toluolica Tol2, a marine, aromatic compound-degrading, sulfate-reducing bacterium.</title>
        <authorList>
            <person name="Wohlbrand L."/>
            <person name="Jacob J.H."/>
            <person name="Kube M."/>
            <person name="Mussmann M."/>
            <person name="Jarling R."/>
            <person name="Beck A."/>
            <person name="Amann R."/>
            <person name="Wilkes H."/>
            <person name="Reinhardt R."/>
            <person name="Rabus R."/>
        </authorList>
    </citation>
    <scope>NUCLEOTIDE SEQUENCE [LARGE SCALE GENOMIC DNA]</scope>
    <source>
        <strain evidence="3">DSM 7467 / Tol2</strain>
    </source>
</reference>
<name>K0NS29_DESTT</name>
<dbReference type="EMBL" id="FO203503">
    <property type="protein sequence ID" value="CCK81782.1"/>
    <property type="molecule type" value="Genomic_DNA"/>
</dbReference>
<keyword evidence="3" id="KW-1185">Reference proteome</keyword>
<dbReference type="RefSeq" id="WP_014958970.1">
    <property type="nucleotide sequence ID" value="NC_018645.1"/>
</dbReference>
<evidence type="ECO:0000313" key="3">
    <source>
        <dbReference type="Proteomes" id="UP000007347"/>
    </source>
</evidence>
<evidence type="ECO:0000256" key="1">
    <source>
        <dbReference type="SAM" id="MobiDB-lite"/>
    </source>
</evidence>
<organism evidence="2 3">
    <name type="scientific">Desulfobacula toluolica (strain DSM 7467 / Tol2)</name>
    <dbReference type="NCBI Taxonomy" id="651182"/>
    <lineage>
        <taxon>Bacteria</taxon>
        <taxon>Pseudomonadati</taxon>
        <taxon>Thermodesulfobacteriota</taxon>
        <taxon>Desulfobacteria</taxon>
        <taxon>Desulfobacterales</taxon>
        <taxon>Desulfobacteraceae</taxon>
        <taxon>Desulfobacula</taxon>
    </lineage>
</organism>
<dbReference type="HOGENOM" id="CLU_2069338_0_0_7"/>
<protein>
    <submittedName>
        <fullName evidence="2">Uncharacterized protein</fullName>
    </submittedName>
</protein>
<accession>K0NS29</accession>
<sequence length="118" mass="13780">MKDISKINQSESIHPDKPNINSYEKKKHKRKKHSQEAKKHYDELIKIVDETHKDLEEKNSPFRLCVYHEGDDIFIDVVAIDNLGKITQVFKHDISHAQFEHLIHQLKSGRGLILDTDA</sequence>
<gene>
    <name evidence="2" type="ordered locus">TOL2_C36250</name>
</gene>
<feature type="compositionally biased region" description="Polar residues" evidence="1">
    <location>
        <begin position="1"/>
        <end position="12"/>
    </location>
</feature>
<feature type="region of interest" description="Disordered" evidence="1">
    <location>
        <begin position="1"/>
        <end position="38"/>
    </location>
</feature>
<evidence type="ECO:0000313" key="2">
    <source>
        <dbReference type="EMBL" id="CCK81782.1"/>
    </source>
</evidence>
<proteinExistence type="predicted"/>
<dbReference type="STRING" id="651182.TOL2_C36250"/>
<dbReference type="Proteomes" id="UP000007347">
    <property type="component" value="Chromosome"/>
</dbReference>
<dbReference type="KEGG" id="dto:TOL2_C36250"/>